<dbReference type="InterPro" id="IPR006059">
    <property type="entry name" value="SBP"/>
</dbReference>
<accession>A0A068NPL4</accession>
<dbReference type="AlphaFoldDB" id="A0A068NPL4"/>
<keyword evidence="5" id="KW-1185">Reference proteome</keyword>
<dbReference type="EMBL" id="CP007139">
    <property type="protein sequence ID" value="AIE85488.1"/>
    <property type="molecule type" value="Genomic_DNA"/>
</dbReference>
<sequence>MAGSRISLKVVLGGALALAMLIVLAPAPPPLVHDRKREPVYFWHMWSGEWLPVVENICKRFNASQSRYEVIPLQIPAEGSETKFLLSAAGGTSPDLVSQWNPILGMWSERGLIQPIDALMTPEERARFKQEAYPVIQKHATYQGHIMALIAGVDVYACYYRLDHLKEIGRDENHLPQTMEELADVAKQLDRHDEQGRLRRVGFLPRYFEQLTPTFGGSFNGPDGPVVATKEQRRALGFIVDSFKRLGFDRVTRFNSTLAADAGVNAPLIAGNYSVMLDGQWRVKQTAQFAPDLRYCVAPLPPPKGGRPLASFTNANYMVIPRASHNPQGALAFVKFWTGMDDPETGAKNVVDMGWLPYCDRVAKSSAYQAYLRKFPTFAPFVQLIRSPNLEIPPSGPLQSFITNEIQKANDVATRGSQTADQALDTLATHLQDEIARQRRLGRGK</sequence>
<gene>
    <name evidence="4" type="ORF">OP10G_2120</name>
</gene>
<evidence type="ECO:0000313" key="5">
    <source>
        <dbReference type="Proteomes" id="UP000027982"/>
    </source>
</evidence>
<evidence type="ECO:0000256" key="2">
    <source>
        <dbReference type="ARBA" id="ARBA00022448"/>
    </source>
</evidence>
<dbReference type="eggNOG" id="COG2182">
    <property type="taxonomic scope" value="Bacteria"/>
</dbReference>
<evidence type="ECO:0000313" key="4">
    <source>
        <dbReference type="EMBL" id="AIE85488.1"/>
    </source>
</evidence>
<dbReference type="GO" id="GO:0015768">
    <property type="term" value="P:maltose transport"/>
    <property type="evidence" value="ECO:0007669"/>
    <property type="project" value="TreeGrafter"/>
</dbReference>
<organism evidence="4 5">
    <name type="scientific">Fimbriimonas ginsengisoli Gsoil 348</name>
    <dbReference type="NCBI Taxonomy" id="661478"/>
    <lineage>
        <taxon>Bacteria</taxon>
        <taxon>Bacillati</taxon>
        <taxon>Armatimonadota</taxon>
        <taxon>Fimbriimonadia</taxon>
        <taxon>Fimbriimonadales</taxon>
        <taxon>Fimbriimonadaceae</taxon>
        <taxon>Fimbriimonas</taxon>
    </lineage>
</organism>
<reference evidence="4 5" key="1">
    <citation type="journal article" date="2014" name="PLoS ONE">
        <title>The first complete genome sequence of the class fimbriimonadia in the phylum armatimonadetes.</title>
        <authorList>
            <person name="Hu Z.Y."/>
            <person name="Wang Y.Z."/>
            <person name="Im W.T."/>
            <person name="Wang S.Y."/>
            <person name="Zhao G.P."/>
            <person name="Zheng H.J."/>
            <person name="Quan Z.X."/>
        </authorList>
    </citation>
    <scope>NUCLEOTIDE SEQUENCE [LARGE SCALE GENOMIC DNA]</scope>
    <source>
        <strain evidence="4">Gsoil 348</strain>
    </source>
</reference>
<proteinExistence type="inferred from homology"/>
<dbReference type="SUPFAM" id="SSF53850">
    <property type="entry name" value="Periplasmic binding protein-like II"/>
    <property type="match status" value="1"/>
</dbReference>
<dbReference type="Proteomes" id="UP000027982">
    <property type="component" value="Chromosome"/>
</dbReference>
<dbReference type="GO" id="GO:0055052">
    <property type="term" value="C:ATP-binding cassette (ABC) transporter complex, substrate-binding subunit-containing"/>
    <property type="evidence" value="ECO:0007669"/>
    <property type="project" value="TreeGrafter"/>
</dbReference>
<dbReference type="PANTHER" id="PTHR30061">
    <property type="entry name" value="MALTOSE-BINDING PERIPLASMIC PROTEIN"/>
    <property type="match status" value="1"/>
</dbReference>
<dbReference type="HOGENOM" id="CLU_031285_10_0_0"/>
<dbReference type="Pfam" id="PF13416">
    <property type="entry name" value="SBP_bac_8"/>
    <property type="match status" value="1"/>
</dbReference>
<dbReference type="STRING" id="661478.OP10G_2120"/>
<dbReference type="Gene3D" id="3.40.190.10">
    <property type="entry name" value="Periplasmic binding protein-like II"/>
    <property type="match status" value="2"/>
</dbReference>
<protein>
    <submittedName>
        <fullName evidence="4">Family 1 extracellular solute-binding protein</fullName>
    </submittedName>
</protein>
<comment type="similarity">
    <text evidence="1">Belongs to the bacterial solute-binding protein 1 family.</text>
</comment>
<name>A0A068NPL4_FIMGI</name>
<dbReference type="PANTHER" id="PTHR30061:SF50">
    <property type="entry name" value="MALTOSE_MALTODEXTRIN-BINDING PERIPLASMIC PROTEIN"/>
    <property type="match status" value="1"/>
</dbReference>
<keyword evidence="3" id="KW-0732">Signal</keyword>
<keyword evidence="2" id="KW-0813">Transport</keyword>
<evidence type="ECO:0000256" key="1">
    <source>
        <dbReference type="ARBA" id="ARBA00008520"/>
    </source>
</evidence>
<dbReference type="GO" id="GO:1901982">
    <property type="term" value="F:maltose binding"/>
    <property type="evidence" value="ECO:0007669"/>
    <property type="project" value="TreeGrafter"/>
</dbReference>
<dbReference type="GO" id="GO:0042956">
    <property type="term" value="P:maltodextrin transmembrane transport"/>
    <property type="evidence" value="ECO:0007669"/>
    <property type="project" value="TreeGrafter"/>
</dbReference>
<evidence type="ECO:0000256" key="3">
    <source>
        <dbReference type="ARBA" id="ARBA00022729"/>
    </source>
</evidence>
<dbReference type="KEGG" id="fgi:OP10G_2120"/>